<dbReference type="Gene3D" id="2.40.10.500">
    <property type="match status" value="1"/>
</dbReference>
<evidence type="ECO:0008006" key="3">
    <source>
        <dbReference type="Google" id="ProtNLM"/>
    </source>
</evidence>
<feature type="non-terminal residue" evidence="1">
    <location>
        <position position="78"/>
    </location>
</feature>
<sequence length="78" mass="8880">MDDDGCLYVVDHDAHEVKRYRVGENHGTVVAGGNGPGDRLDQLYYPRYVSVDQEHSVYISEYDNHRVVKWTKGAKQGI</sequence>
<evidence type="ECO:0000313" key="2">
    <source>
        <dbReference type="Proteomes" id="UP000681720"/>
    </source>
</evidence>
<gene>
    <name evidence="1" type="ORF">GIL414_LOCUS47449</name>
</gene>
<accession>A0A8S3B9Q1</accession>
<dbReference type="Proteomes" id="UP000681720">
    <property type="component" value="Unassembled WGS sequence"/>
</dbReference>
<reference evidence="1" key="1">
    <citation type="submission" date="2021-02" db="EMBL/GenBank/DDBJ databases">
        <authorList>
            <person name="Nowell W R."/>
        </authorList>
    </citation>
    <scope>NUCLEOTIDE SEQUENCE</scope>
</reference>
<proteinExistence type="predicted"/>
<organism evidence="1 2">
    <name type="scientific">Rotaria magnacalcarata</name>
    <dbReference type="NCBI Taxonomy" id="392030"/>
    <lineage>
        <taxon>Eukaryota</taxon>
        <taxon>Metazoa</taxon>
        <taxon>Spiralia</taxon>
        <taxon>Gnathifera</taxon>
        <taxon>Rotifera</taxon>
        <taxon>Eurotatoria</taxon>
        <taxon>Bdelloidea</taxon>
        <taxon>Philodinida</taxon>
        <taxon>Philodinidae</taxon>
        <taxon>Rotaria</taxon>
    </lineage>
</organism>
<comment type="caution">
    <text evidence="1">The sequence shown here is derived from an EMBL/GenBank/DDBJ whole genome shotgun (WGS) entry which is preliminary data.</text>
</comment>
<dbReference type="EMBL" id="CAJOBJ010151358">
    <property type="protein sequence ID" value="CAF4807841.1"/>
    <property type="molecule type" value="Genomic_DNA"/>
</dbReference>
<dbReference type="SUPFAM" id="SSF63829">
    <property type="entry name" value="Calcium-dependent phosphotriesterase"/>
    <property type="match status" value="1"/>
</dbReference>
<evidence type="ECO:0000313" key="1">
    <source>
        <dbReference type="EMBL" id="CAF4807841.1"/>
    </source>
</evidence>
<dbReference type="AlphaFoldDB" id="A0A8S3B9Q1"/>
<name>A0A8S3B9Q1_9BILA</name>
<protein>
    <recommendedName>
        <fullName evidence="3">NHL repeat protein</fullName>
    </recommendedName>
</protein>